<reference evidence="3" key="1">
    <citation type="journal article" date="2019" name="Int. J. Syst. Evol. Microbiol.">
        <title>The Global Catalogue of Microorganisms (GCM) 10K type strain sequencing project: providing services to taxonomists for standard genome sequencing and annotation.</title>
        <authorList>
            <consortium name="The Broad Institute Genomics Platform"/>
            <consortium name="The Broad Institute Genome Sequencing Center for Infectious Disease"/>
            <person name="Wu L."/>
            <person name="Ma J."/>
        </authorList>
    </citation>
    <scope>NUCLEOTIDE SEQUENCE [LARGE SCALE GENOMIC DNA]</scope>
    <source>
        <strain evidence="3">SHR3</strain>
    </source>
</reference>
<keyword evidence="3" id="KW-1185">Reference proteome</keyword>
<dbReference type="Proteomes" id="UP001595974">
    <property type="component" value="Unassembled WGS sequence"/>
</dbReference>
<evidence type="ECO:0000313" key="2">
    <source>
        <dbReference type="EMBL" id="MFC5768328.1"/>
    </source>
</evidence>
<dbReference type="Pfam" id="PF00596">
    <property type="entry name" value="Aldolase_II"/>
    <property type="match status" value="1"/>
</dbReference>
<dbReference type="SMART" id="SM01007">
    <property type="entry name" value="Aldolase_II"/>
    <property type="match status" value="1"/>
</dbReference>
<feature type="domain" description="Class II aldolase/adducin N-terminal" evidence="1">
    <location>
        <begin position="27"/>
        <end position="204"/>
    </location>
</feature>
<dbReference type="Gene3D" id="3.40.225.10">
    <property type="entry name" value="Class II aldolase/adducin N-terminal domain"/>
    <property type="match status" value="1"/>
</dbReference>
<evidence type="ECO:0000259" key="1">
    <source>
        <dbReference type="SMART" id="SM01007"/>
    </source>
</evidence>
<proteinExistence type="predicted"/>
<name>A0ABW1AM02_9RHOO</name>
<gene>
    <name evidence="2" type="ORF">ACFPTN_02990</name>
</gene>
<organism evidence="2 3">
    <name type="scientific">Thauera sinica</name>
    <dbReference type="NCBI Taxonomy" id="2665146"/>
    <lineage>
        <taxon>Bacteria</taxon>
        <taxon>Pseudomonadati</taxon>
        <taxon>Pseudomonadota</taxon>
        <taxon>Betaproteobacteria</taxon>
        <taxon>Rhodocyclales</taxon>
        <taxon>Zoogloeaceae</taxon>
        <taxon>Thauera</taxon>
    </lineage>
</organism>
<dbReference type="SUPFAM" id="SSF53639">
    <property type="entry name" value="AraD/HMP-PK domain-like"/>
    <property type="match status" value="1"/>
</dbReference>
<dbReference type="InterPro" id="IPR036409">
    <property type="entry name" value="Aldolase_II/adducin_N_sf"/>
</dbReference>
<dbReference type="RefSeq" id="WP_198363253.1">
    <property type="nucleotide sequence ID" value="NZ_JBHSOG010000008.1"/>
</dbReference>
<comment type="caution">
    <text evidence="2">The sequence shown here is derived from an EMBL/GenBank/DDBJ whole genome shotgun (WGS) entry which is preliminary data.</text>
</comment>
<evidence type="ECO:0000313" key="3">
    <source>
        <dbReference type="Proteomes" id="UP001595974"/>
    </source>
</evidence>
<protein>
    <submittedName>
        <fullName evidence="2">Class II aldolase/adducin family protein</fullName>
    </submittedName>
</protein>
<accession>A0ABW1AM02</accession>
<dbReference type="InterPro" id="IPR001303">
    <property type="entry name" value="Aldolase_II/adducin_N"/>
</dbReference>
<sequence>MNKGTNMGHTDKQLSPDLGTFVAQVGRDAEKAFRVLRETRTTTAFGTVGFVVRVPGDDKLVVANDPGPWHRGEAIEPAVIGLDGRSISGEAGGGNRYAKLFAAHPDVNVISHVHTTHVAAWAQTHRTLPITYVAFQRHHLLREIPVYIDRRQPEVDFIIEKIGEDPNNVAIVEANGGGTVWGKGGIRELTDTIILLEEAAQLQLLAEAVGGPRYYGAGVLRQNWKMTGLFDKGRELGLVPPTDL</sequence>
<dbReference type="EMBL" id="JBHSOG010000008">
    <property type="protein sequence ID" value="MFC5768328.1"/>
    <property type="molecule type" value="Genomic_DNA"/>
</dbReference>